<evidence type="ECO:0000313" key="2">
    <source>
        <dbReference type="Proteomes" id="UP000242188"/>
    </source>
</evidence>
<name>A0A210R2Q4_MIZYE</name>
<comment type="caution">
    <text evidence="1">The sequence shown here is derived from an EMBL/GenBank/DDBJ whole genome shotgun (WGS) entry which is preliminary data.</text>
</comment>
<dbReference type="Proteomes" id="UP000242188">
    <property type="component" value="Unassembled WGS sequence"/>
</dbReference>
<evidence type="ECO:0000313" key="1">
    <source>
        <dbReference type="EMBL" id="OWF55380.1"/>
    </source>
</evidence>
<protein>
    <submittedName>
        <fullName evidence="1">Uncharacterized protein</fullName>
    </submittedName>
</protein>
<dbReference type="EMBL" id="NEDP02000690">
    <property type="protein sequence ID" value="OWF55380.1"/>
    <property type="molecule type" value="Genomic_DNA"/>
</dbReference>
<reference evidence="1 2" key="1">
    <citation type="journal article" date="2017" name="Nat. Ecol. Evol.">
        <title>Scallop genome provides insights into evolution of bilaterian karyotype and development.</title>
        <authorList>
            <person name="Wang S."/>
            <person name="Zhang J."/>
            <person name="Jiao W."/>
            <person name="Li J."/>
            <person name="Xun X."/>
            <person name="Sun Y."/>
            <person name="Guo X."/>
            <person name="Huan P."/>
            <person name="Dong B."/>
            <person name="Zhang L."/>
            <person name="Hu X."/>
            <person name="Sun X."/>
            <person name="Wang J."/>
            <person name="Zhao C."/>
            <person name="Wang Y."/>
            <person name="Wang D."/>
            <person name="Huang X."/>
            <person name="Wang R."/>
            <person name="Lv J."/>
            <person name="Li Y."/>
            <person name="Zhang Z."/>
            <person name="Liu B."/>
            <person name="Lu W."/>
            <person name="Hui Y."/>
            <person name="Liang J."/>
            <person name="Zhou Z."/>
            <person name="Hou R."/>
            <person name="Li X."/>
            <person name="Liu Y."/>
            <person name="Li H."/>
            <person name="Ning X."/>
            <person name="Lin Y."/>
            <person name="Zhao L."/>
            <person name="Xing Q."/>
            <person name="Dou J."/>
            <person name="Li Y."/>
            <person name="Mao J."/>
            <person name="Guo H."/>
            <person name="Dou H."/>
            <person name="Li T."/>
            <person name="Mu C."/>
            <person name="Jiang W."/>
            <person name="Fu Q."/>
            <person name="Fu X."/>
            <person name="Miao Y."/>
            <person name="Liu J."/>
            <person name="Yu Q."/>
            <person name="Li R."/>
            <person name="Liao H."/>
            <person name="Li X."/>
            <person name="Kong Y."/>
            <person name="Jiang Z."/>
            <person name="Chourrout D."/>
            <person name="Li R."/>
            <person name="Bao Z."/>
        </authorList>
    </citation>
    <scope>NUCLEOTIDE SEQUENCE [LARGE SCALE GENOMIC DNA]</scope>
    <source>
        <strain evidence="1 2">PY_sf001</strain>
    </source>
</reference>
<organism evidence="1 2">
    <name type="scientific">Mizuhopecten yessoensis</name>
    <name type="common">Japanese scallop</name>
    <name type="synonym">Patinopecten yessoensis</name>
    <dbReference type="NCBI Taxonomy" id="6573"/>
    <lineage>
        <taxon>Eukaryota</taxon>
        <taxon>Metazoa</taxon>
        <taxon>Spiralia</taxon>
        <taxon>Lophotrochozoa</taxon>
        <taxon>Mollusca</taxon>
        <taxon>Bivalvia</taxon>
        <taxon>Autobranchia</taxon>
        <taxon>Pteriomorphia</taxon>
        <taxon>Pectinida</taxon>
        <taxon>Pectinoidea</taxon>
        <taxon>Pectinidae</taxon>
        <taxon>Mizuhopecten</taxon>
    </lineage>
</organism>
<proteinExistence type="predicted"/>
<sequence length="161" mass="18146">MGCLPSKKAKAKKPQEAGYLAVTFKFEDIPIQAEETQERQPKLIEVEEAKLEPKSTTRSASARELLGRQLFGGGLASGFGQFQTMFSKRVEEVKVIKERPMPVSRKLDLAFVYKVPRSKLNINPSDDSTKDYFVGEGQVKGLNETDEKTIQLLDHFRISRP</sequence>
<gene>
    <name evidence="1" type="ORF">KP79_PYT21710</name>
</gene>
<keyword evidence="2" id="KW-1185">Reference proteome</keyword>
<dbReference type="AlphaFoldDB" id="A0A210R2Q4"/>
<accession>A0A210R2Q4</accession>